<keyword evidence="2" id="KW-1185">Reference proteome</keyword>
<gene>
    <name evidence="1" type="ORF">H2199_006042</name>
</gene>
<accession>A0ACC2YYG8</accession>
<name>A0ACC2YYG8_9PEZI</name>
<reference evidence="1" key="1">
    <citation type="submission" date="2022-10" db="EMBL/GenBank/DDBJ databases">
        <title>Culturing micro-colonial fungi from biological soil crusts in the Mojave desert and describing Neophaeococcomyces mojavensis, and introducing the new genera and species Taxawa tesnikishii.</title>
        <authorList>
            <person name="Kurbessoian T."/>
            <person name="Stajich J.E."/>
        </authorList>
    </citation>
    <scope>NUCLEOTIDE SEQUENCE</scope>
    <source>
        <strain evidence="1">JES_115</strain>
    </source>
</reference>
<dbReference type="EMBL" id="JAPDRP010000017">
    <property type="protein sequence ID" value="KAJ9640503.1"/>
    <property type="molecule type" value="Genomic_DNA"/>
</dbReference>
<proteinExistence type="predicted"/>
<protein>
    <submittedName>
        <fullName evidence="1">Uncharacterized protein</fullName>
    </submittedName>
</protein>
<organism evidence="1 2">
    <name type="scientific">Coniosporium tulheliwenetii</name>
    <dbReference type="NCBI Taxonomy" id="3383036"/>
    <lineage>
        <taxon>Eukaryota</taxon>
        <taxon>Fungi</taxon>
        <taxon>Dikarya</taxon>
        <taxon>Ascomycota</taxon>
        <taxon>Pezizomycotina</taxon>
        <taxon>Dothideomycetes</taxon>
        <taxon>Dothideomycetes incertae sedis</taxon>
        <taxon>Coniosporium</taxon>
    </lineage>
</organism>
<comment type="caution">
    <text evidence="1">The sequence shown here is derived from an EMBL/GenBank/DDBJ whole genome shotgun (WGS) entry which is preliminary data.</text>
</comment>
<sequence>MQAQPYSQGAVSENESLIASKAANFVKRAITAARASTTGKNVDVYTLCGLFSLEVVLQCAFNHDSGEAADGDSLKLLHAMDKAAQTLPIQATVPMIGKLGIGRYLPGFAGVAYRGLDEWAEMTRSLIAQFQQEEKALDKSHRFMVTPLLVNSDDFLGRRLTEAEVLEESMGIAFAGSGTTSTTLTYLIYAMSRPEAAEYQAKLRKELQKAAAMKGAKLRLKELQDLPFLNAVIKETMRLYPTIISTLPRTLEAPLELTAGQGTRTVVLPPGVDVGMQNYVHHQDRELFPEPGKFMPERWLDDSDPSRLKDMQSALTPFSKLYWAEPGQG</sequence>
<dbReference type="Proteomes" id="UP001172680">
    <property type="component" value="Unassembled WGS sequence"/>
</dbReference>
<evidence type="ECO:0000313" key="1">
    <source>
        <dbReference type="EMBL" id="KAJ9640503.1"/>
    </source>
</evidence>
<evidence type="ECO:0000313" key="2">
    <source>
        <dbReference type="Proteomes" id="UP001172680"/>
    </source>
</evidence>